<proteinExistence type="predicted"/>
<organism evidence="1 2">
    <name type="scientific">Nicrophorus vespilloides</name>
    <name type="common">Boreal carrion beetle</name>
    <dbReference type="NCBI Taxonomy" id="110193"/>
    <lineage>
        <taxon>Eukaryota</taxon>
        <taxon>Metazoa</taxon>
        <taxon>Ecdysozoa</taxon>
        <taxon>Arthropoda</taxon>
        <taxon>Hexapoda</taxon>
        <taxon>Insecta</taxon>
        <taxon>Pterygota</taxon>
        <taxon>Neoptera</taxon>
        <taxon>Endopterygota</taxon>
        <taxon>Coleoptera</taxon>
        <taxon>Polyphaga</taxon>
        <taxon>Staphyliniformia</taxon>
        <taxon>Silphidae</taxon>
        <taxon>Nicrophorinae</taxon>
        <taxon>Nicrophorus</taxon>
    </lineage>
</organism>
<sequence>MERRPICQTAVTKTSDTGGWQQSACCLPFDSCYTAGPHFPTFPHVLISIFMLTPLNFPPPSPHRTQPLHNFPQSDTEKPISIILCGMDFRICTFSHICVYVHCFSYCHRRRHYLADISNLIDQSPNCTEQIIGLPIIKRSRLTLGFGLR</sequence>
<name>A0ABM1NDX5_NICVS</name>
<evidence type="ECO:0000313" key="2">
    <source>
        <dbReference type="RefSeq" id="XP_017785025.1"/>
    </source>
</evidence>
<dbReference type="RefSeq" id="XP_017785025.1">
    <property type="nucleotide sequence ID" value="XM_017929536.1"/>
</dbReference>
<reference evidence="2" key="1">
    <citation type="submission" date="2025-08" db="UniProtKB">
        <authorList>
            <consortium name="RefSeq"/>
        </authorList>
    </citation>
    <scope>IDENTIFICATION</scope>
    <source>
        <tissue evidence="2">Whole Larva</tissue>
    </source>
</reference>
<protein>
    <submittedName>
        <fullName evidence="2">Uncharacterized protein LOC108568444</fullName>
    </submittedName>
</protein>
<gene>
    <name evidence="2" type="primary">LOC108568444</name>
</gene>
<evidence type="ECO:0000313" key="1">
    <source>
        <dbReference type="Proteomes" id="UP000695000"/>
    </source>
</evidence>
<accession>A0ABM1NDX5</accession>
<keyword evidence="1" id="KW-1185">Reference proteome</keyword>
<dbReference type="Proteomes" id="UP000695000">
    <property type="component" value="Unplaced"/>
</dbReference>
<dbReference type="GeneID" id="108568444"/>